<dbReference type="EMBL" id="MVIM01000001">
    <property type="protein sequence ID" value="ORB68737.1"/>
    <property type="molecule type" value="Genomic_DNA"/>
</dbReference>
<accession>A0A1X0K2S3</accession>
<dbReference type="OrthoDB" id="4625500at2"/>
<organism evidence="6 7">
    <name type="scientific">Mycolicibacterium tusciae</name>
    <dbReference type="NCBI Taxonomy" id="75922"/>
    <lineage>
        <taxon>Bacteria</taxon>
        <taxon>Bacillati</taxon>
        <taxon>Actinomycetota</taxon>
        <taxon>Actinomycetes</taxon>
        <taxon>Mycobacteriales</taxon>
        <taxon>Mycobacteriaceae</taxon>
        <taxon>Mycolicibacterium</taxon>
    </lineage>
</organism>
<sequence>MSNERLSRALRHRMDLTVAVATLTTTLAAAGCTSGYEALGTHTARVLINGEEIADQRPIRCEQVQWVWFIESLEQTPGFTVQVHTGDTIQARLVRIDTLGGFTGSAWDASATAPAVEVDAEVMEGTFIITGTAKGFYHDDPGETATATFEIRTDC</sequence>
<comment type="caution">
    <text evidence="6">The sequence shown here is derived from an EMBL/GenBank/DDBJ whole genome shotgun (WGS) entry which is preliminary data.</text>
</comment>
<proteinExistence type="predicted"/>
<evidence type="ECO:0000256" key="2">
    <source>
        <dbReference type="ARBA" id="ARBA00022729"/>
    </source>
</evidence>
<name>A0A1X0K2S3_9MYCO</name>
<evidence type="ECO:0000256" key="5">
    <source>
        <dbReference type="ARBA" id="ARBA00023288"/>
    </source>
</evidence>
<evidence type="ECO:0000313" key="6">
    <source>
        <dbReference type="EMBL" id="ORB68737.1"/>
    </source>
</evidence>
<keyword evidence="7" id="KW-1185">Reference proteome</keyword>
<dbReference type="GO" id="GO:0016020">
    <property type="term" value="C:membrane"/>
    <property type="evidence" value="ECO:0007669"/>
    <property type="project" value="InterPro"/>
</dbReference>
<dbReference type="Proteomes" id="UP000192411">
    <property type="component" value="Unassembled WGS sequence"/>
</dbReference>
<evidence type="ECO:0000256" key="4">
    <source>
        <dbReference type="ARBA" id="ARBA00023139"/>
    </source>
</evidence>
<evidence type="ECO:0000256" key="1">
    <source>
        <dbReference type="ARBA" id="ARBA00022475"/>
    </source>
</evidence>
<keyword evidence="4" id="KW-0564">Palmitate</keyword>
<evidence type="ECO:0000256" key="3">
    <source>
        <dbReference type="ARBA" id="ARBA00023136"/>
    </source>
</evidence>
<dbReference type="PROSITE" id="PS51257">
    <property type="entry name" value="PROKAR_LIPOPROTEIN"/>
    <property type="match status" value="1"/>
</dbReference>
<keyword evidence="1" id="KW-1003">Cell membrane</keyword>
<keyword evidence="3" id="KW-0472">Membrane</keyword>
<gene>
    <name evidence="6" type="ORF">BST47_02220</name>
</gene>
<protein>
    <recommendedName>
        <fullName evidence="8">Lipoprotein LppE</fullName>
    </recommendedName>
</protein>
<dbReference type="Pfam" id="PF05481">
    <property type="entry name" value="Myco_19_kDa"/>
    <property type="match status" value="1"/>
</dbReference>
<dbReference type="InterPro" id="IPR008691">
    <property type="entry name" value="LpqH"/>
</dbReference>
<keyword evidence="5" id="KW-0449">Lipoprotein</keyword>
<dbReference type="AlphaFoldDB" id="A0A1X0K2S3"/>
<keyword evidence="2" id="KW-0732">Signal</keyword>
<evidence type="ECO:0000313" key="7">
    <source>
        <dbReference type="Proteomes" id="UP000192411"/>
    </source>
</evidence>
<reference evidence="6 7" key="1">
    <citation type="submission" date="2017-02" db="EMBL/GenBank/DDBJ databases">
        <title>The new phylogeny of genus Mycobacterium.</title>
        <authorList>
            <person name="Tortoli E."/>
            <person name="Trovato A."/>
            <person name="Cirillo D.M."/>
        </authorList>
    </citation>
    <scope>NUCLEOTIDE SEQUENCE [LARGE SCALE GENOMIC DNA]</scope>
    <source>
        <strain evidence="6 7">DSM 44338</strain>
    </source>
</reference>
<evidence type="ECO:0008006" key="8">
    <source>
        <dbReference type="Google" id="ProtNLM"/>
    </source>
</evidence>